<dbReference type="GO" id="GO:0048675">
    <property type="term" value="P:axon extension"/>
    <property type="evidence" value="ECO:0007669"/>
    <property type="project" value="UniProtKB-ARBA"/>
</dbReference>
<feature type="binding site" evidence="7">
    <location>
        <position position="472"/>
    </location>
    <ligand>
        <name>Zn(2+)</name>
        <dbReference type="ChEBI" id="CHEBI:29105"/>
        <label>2</label>
    </ligand>
</feature>
<dbReference type="GO" id="GO:0004114">
    <property type="term" value="F:3',5'-cyclic-nucleotide phosphodiesterase activity"/>
    <property type="evidence" value="ECO:0007669"/>
    <property type="project" value="InterPro"/>
</dbReference>
<sequence>MTSSESTVVPPQTQNQITSQQQLQSAMAEQQPSSSQQQQTTNNQQQSTDRPHNTAAPTKGYRNRVAVTRSISLLNYTSSGHRIDYRRHRPISQLAFDLEDGPGGSGGGRALLEASSPSGAGLVLSNFPPQRRESFLYRSDSEFEMSPKSVSRHSSIGSEAHGEDQIVTPFAQILASLRSVLNNIKHLTKDIPPTMKVPSGSPGTNTSGSSLTEEEYSQMASSTVKELEWCLEQLETIQSHRSVGDMASSKFKRMLNKELSHFSESKSGSQISEYICNTFLDKVQDLDLQVLRPEECAGTGGVTAGVAGVPGSVPGVPGSGSKTRQHRPSDAMSQISGIRRSLHHTNSLTTLPKYGVETPREQELGLVLQDLDRWGCNIFKVAEYSGGKPLTAVTYTIFKERDLLKTFDISSKKFLTFLMTLEDHYLKVPYHNSSHAADVTQSIHVLLLSPALDTVFTDLEILAALFAGAIHDVDHPGVTNQYLINTSSELAIMYNDESVLENHSLAVSFKLLQDDTCNIFENLTKKQRLTLRKMVIDMVLATDMSKHMSLLADLKTMVETKKVAGSGVLLLDNYTERIQVLQNMIHCADLSNPTKPLELYRTWVDLVMSEFFMQGDKERAENLDISPMCDRHTATIEKTQVGFIDYIAHPLWETWADLVHPDAQEILDRLEENRDWYQNMIPISPTSSVPDIAPGDGSGGDEEGAGDGDSKSADKIKFQITIEEPEDDDNCIREESPTSSDG</sequence>
<proteinExistence type="evidence at transcript level"/>
<feature type="binding site" evidence="6">
    <location>
        <position position="472"/>
    </location>
    <ligand>
        <name>AMP</name>
        <dbReference type="ChEBI" id="CHEBI:456215"/>
    </ligand>
</feature>
<dbReference type="Gene3D" id="1.10.1300.10">
    <property type="entry name" value="3'5'-cyclic nucleotide phosphodiesterase, catalytic domain"/>
    <property type="match status" value="1"/>
</dbReference>
<dbReference type="InterPro" id="IPR036971">
    <property type="entry name" value="PDEase_catalytic_dom_sf"/>
</dbReference>
<dbReference type="SMART" id="SM00471">
    <property type="entry name" value="HDc"/>
    <property type="match status" value="1"/>
</dbReference>
<feature type="active site" description="Proton donor" evidence="5">
    <location>
        <position position="431"/>
    </location>
</feature>
<feature type="binding site" evidence="7">
    <location>
        <position position="472"/>
    </location>
    <ligand>
        <name>Zn(2+)</name>
        <dbReference type="ChEBI" id="CHEBI:29105"/>
        <label>1</label>
    </ligand>
</feature>
<dbReference type="Pfam" id="PF00233">
    <property type="entry name" value="PDEase_I"/>
    <property type="match status" value="1"/>
</dbReference>
<dbReference type="GO" id="GO:0007165">
    <property type="term" value="P:signal transduction"/>
    <property type="evidence" value="ECO:0007669"/>
    <property type="project" value="InterPro"/>
</dbReference>
<dbReference type="PROSITE" id="PS51845">
    <property type="entry name" value="PDEASE_I_2"/>
    <property type="match status" value="1"/>
</dbReference>
<reference evidence="11" key="1">
    <citation type="journal article" date="2017" name="Ticks Tick Borne Dis.">
        <title>An insight into the sialome of Hyalomma excavatum.</title>
        <authorList>
            <person name="Ribeiro J.M."/>
            <person name="Slovak M."/>
            <person name="Francischetti I.M."/>
        </authorList>
    </citation>
    <scope>NUCLEOTIDE SEQUENCE</scope>
    <source>
        <strain evidence="11">Samish</strain>
        <tissue evidence="11">Salivary glands</tissue>
    </source>
</reference>
<dbReference type="PRINTS" id="PR00387">
    <property type="entry name" value="PDIESTERASE1"/>
</dbReference>
<evidence type="ECO:0000256" key="5">
    <source>
        <dbReference type="PIRSR" id="PIRSR623088-1"/>
    </source>
</evidence>
<dbReference type="EMBL" id="GEFH01002879">
    <property type="protein sequence ID" value="JAP65702.1"/>
    <property type="molecule type" value="mRNA"/>
</dbReference>
<dbReference type="GO" id="GO:0045202">
    <property type="term" value="C:synapse"/>
    <property type="evidence" value="ECO:0007669"/>
    <property type="project" value="GOC"/>
</dbReference>
<dbReference type="GO" id="GO:0046958">
    <property type="term" value="P:nonassociative learning"/>
    <property type="evidence" value="ECO:0007669"/>
    <property type="project" value="UniProtKB-ARBA"/>
</dbReference>
<dbReference type="InterPro" id="IPR023174">
    <property type="entry name" value="PDEase_CS"/>
</dbReference>
<evidence type="ECO:0000256" key="4">
    <source>
        <dbReference type="ARBA" id="ARBA00053071"/>
    </source>
</evidence>
<feature type="binding site" evidence="7">
    <location>
        <position position="471"/>
    </location>
    <ligand>
        <name>Zn(2+)</name>
        <dbReference type="ChEBI" id="CHEBI:29105"/>
        <label>1</label>
    </ligand>
</feature>
<evidence type="ECO:0000256" key="8">
    <source>
        <dbReference type="RuleBase" id="RU363067"/>
    </source>
</evidence>
<feature type="compositionally biased region" description="Basic and acidic residues" evidence="9">
    <location>
        <begin position="708"/>
        <end position="717"/>
    </location>
</feature>
<evidence type="ECO:0000256" key="7">
    <source>
        <dbReference type="PIRSR" id="PIRSR623088-3"/>
    </source>
</evidence>
<feature type="compositionally biased region" description="Low complexity" evidence="9">
    <location>
        <begin position="12"/>
        <end position="48"/>
    </location>
</feature>
<feature type="region of interest" description="Disordered" evidence="9">
    <location>
        <begin position="308"/>
        <end position="331"/>
    </location>
</feature>
<feature type="compositionally biased region" description="Polar residues" evidence="9">
    <location>
        <begin position="1"/>
        <end position="11"/>
    </location>
</feature>
<dbReference type="Pfam" id="PF18100">
    <property type="entry name" value="PDE4_UCR"/>
    <property type="match status" value="1"/>
</dbReference>
<dbReference type="GO" id="GO:0007268">
    <property type="term" value="P:chemical synaptic transmission"/>
    <property type="evidence" value="ECO:0007669"/>
    <property type="project" value="UniProtKB-ARBA"/>
</dbReference>
<feature type="binding site" evidence="6">
    <location>
        <position position="640"/>
    </location>
    <ligand>
        <name>AMP</name>
        <dbReference type="ChEBI" id="CHEBI:456215"/>
    </ligand>
</feature>
<keyword evidence="2 8" id="KW-0378">Hydrolase</keyword>
<feature type="binding site" evidence="6">
    <location>
        <begin position="431"/>
        <end position="435"/>
    </location>
    <ligand>
        <name>AMP</name>
        <dbReference type="ChEBI" id="CHEBI:456215"/>
    </ligand>
</feature>
<comment type="cofactor">
    <cofactor evidence="8">
        <name>a divalent metal cation</name>
        <dbReference type="ChEBI" id="CHEBI:60240"/>
    </cofactor>
    <text evidence="8">Binds 2 divalent metal cations per subunit. Site 1 may preferentially bind zinc ions, while site 2 has a preference for magnesium and/or manganese ions.</text>
</comment>
<dbReference type="GO" id="GO:0046872">
    <property type="term" value="F:metal ion binding"/>
    <property type="evidence" value="ECO:0007669"/>
    <property type="project" value="UniProtKB-KW"/>
</dbReference>
<feature type="compositionally biased region" description="Low complexity" evidence="9">
    <location>
        <begin position="198"/>
        <end position="210"/>
    </location>
</feature>
<dbReference type="GO" id="GO:0007614">
    <property type="term" value="P:short-term memory"/>
    <property type="evidence" value="ECO:0007669"/>
    <property type="project" value="UniProtKB-ARBA"/>
</dbReference>
<keyword evidence="1 7" id="KW-0479">Metal-binding</keyword>
<organism evidence="11">
    <name type="scientific">Hyalomma excavatum</name>
    <dbReference type="NCBI Taxonomy" id="257692"/>
    <lineage>
        <taxon>Eukaryota</taxon>
        <taxon>Metazoa</taxon>
        <taxon>Ecdysozoa</taxon>
        <taxon>Arthropoda</taxon>
        <taxon>Chelicerata</taxon>
        <taxon>Arachnida</taxon>
        <taxon>Acari</taxon>
        <taxon>Parasitiformes</taxon>
        <taxon>Ixodida</taxon>
        <taxon>Ixodoidea</taxon>
        <taxon>Ixodidae</taxon>
        <taxon>Hyalomminae</taxon>
        <taxon>Hyalomma</taxon>
    </lineage>
</organism>
<feature type="binding site" evidence="6">
    <location>
        <position position="589"/>
    </location>
    <ligand>
        <name>AMP</name>
        <dbReference type="ChEBI" id="CHEBI:456215"/>
    </ligand>
</feature>
<dbReference type="CDD" id="cd00077">
    <property type="entry name" value="HDc"/>
    <property type="match status" value="1"/>
</dbReference>
<evidence type="ECO:0000313" key="11">
    <source>
        <dbReference type="EMBL" id="JAP65702.1"/>
    </source>
</evidence>
<dbReference type="InterPro" id="IPR003607">
    <property type="entry name" value="HD/PDEase_dom"/>
</dbReference>
<evidence type="ECO:0000256" key="1">
    <source>
        <dbReference type="ARBA" id="ARBA00022723"/>
    </source>
</evidence>
<dbReference type="FunFam" id="1.10.1300.10:FF:000001">
    <property type="entry name" value="Phosphodiesterase"/>
    <property type="match status" value="1"/>
</dbReference>
<keyword evidence="3" id="KW-0114">cAMP</keyword>
<dbReference type="InterPro" id="IPR023088">
    <property type="entry name" value="PDEase"/>
</dbReference>
<dbReference type="GO" id="GO:0001661">
    <property type="term" value="P:conditioned taste aversion"/>
    <property type="evidence" value="ECO:0007669"/>
    <property type="project" value="UniProtKB-ARBA"/>
</dbReference>
<feature type="region of interest" description="Disordered" evidence="9">
    <location>
        <begin position="681"/>
        <end position="742"/>
    </location>
</feature>
<feature type="binding site" evidence="7">
    <location>
        <position position="589"/>
    </location>
    <ligand>
        <name>Zn(2+)</name>
        <dbReference type="ChEBI" id="CHEBI:29105"/>
        <label>1</label>
    </ligand>
</feature>
<name>A0A131XH39_9ACAR</name>
<feature type="region of interest" description="Disordered" evidence="9">
    <location>
        <begin position="192"/>
        <end position="212"/>
    </location>
</feature>
<dbReference type="GO" id="GO:0007619">
    <property type="term" value="P:courtship behavior"/>
    <property type="evidence" value="ECO:0007669"/>
    <property type="project" value="UniProtKB-ARBA"/>
</dbReference>
<evidence type="ECO:0000256" key="6">
    <source>
        <dbReference type="PIRSR" id="PIRSR623088-2"/>
    </source>
</evidence>
<dbReference type="EC" id="3.1.4.-" evidence="8"/>
<dbReference type="GO" id="GO:0040040">
    <property type="term" value="P:thermosensory behavior"/>
    <property type="evidence" value="ECO:0007669"/>
    <property type="project" value="UniProtKB-ARBA"/>
</dbReference>
<feature type="compositionally biased region" description="Low complexity" evidence="9">
    <location>
        <begin position="308"/>
        <end position="321"/>
    </location>
</feature>
<dbReference type="GO" id="GO:0007623">
    <property type="term" value="P:circadian rhythm"/>
    <property type="evidence" value="ECO:0007669"/>
    <property type="project" value="UniProtKB-ARBA"/>
</dbReference>
<accession>A0A131XH39</accession>
<dbReference type="PROSITE" id="PS00126">
    <property type="entry name" value="PDEASE_I_1"/>
    <property type="match status" value="1"/>
</dbReference>
<dbReference type="InterPro" id="IPR002073">
    <property type="entry name" value="PDEase_catalytic_dom"/>
</dbReference>
<feature type="binding site" evidence="7">
    <location>
        <position position="435"/>
    </location>
    <ligand>
        <name>Zn(2+)</name>
        <dbReference type="ChEBI" id="CHEBI:29105"/>
        <label>1</label>
    </ligand>
</feature>
<comment type="similarity">
    <text evidence="8">Belongs to the cyclic nucleotide phosphodiesterase family.</text>
</comment>
<dbReference type="SUPFAM" id="SSF109604">
    <property type="entry name" value="HD-domain/PDEase-like"/>
    <property type="match status" value="1"/>
</dbReference>
<feature type="region of interest" description="Disordered" evidence="9">
    <location>
        <begin position="1"/>
        <end position="64"/>
    </location>
</feature>
<dbReference type="InterPro" id="IPR040844">
    <property type="entry name" value="PDE4_UCR"/>
</dbReference>
<comment type="function">
    <text evidence="4">Hydrolyzes the second messenger cAMP, which is a key regulator of many important physiological processes. Vital for female fertility. Required for learning/memory.</text>
</comment>
<feature type="domain" description="PDEase" evidence="10">
    <location>
        <begin position="356"/>
        <end position="684"/>
    </location>
</feature>
<dbReference type="PANTHER" id="PTHR11347">
    <property type="entry name" value="CYCLIC NUCLEOTIDE PHOSPHODIESTERASE"/>
    <property type="match status" value="1"/>
</dbReference>
<evidence type="ECO:0000259" key="10">
    <source>
        <dbReference type="PROSITE" id="PS51845"/>
    </source>
</evidence>
<evidence type="ECO:0000256" key="3">
    <source>
        <dbReference type="ARBA" id="ARBA00023149"/>
    </source>
</evidence>
<dbReference type="GO" id="GO:0008355">
    <property type="term" value="P:olfactory learning"/>
    <property type="evidence" value="ECO:0007669"/>
    <property type="project" value="UniProtKB-ARBA"/>
</dbReference>
<dbReference type="AlphaFoldDB" id="A0A131XH39"/>
<dbReference type="GO" id="GO:0007615">
    <property type="term" value="P:anesthesia-resistant memory"/>
    <property type="evidence" value="ECO:0007669"/>
    <property type="project" value="UniProtKB-ARBA"/>
</dbReference>
<protein>
    <recommendedName>
        <fullName evidence="8">Phosphodiesterase</fullName>
        <ecNumber evidence="8">3.1.4.-</ecNumber>
    </recommendedName>
</protein>
<evidence type="ECO:0000256" key="2">
    <source>
        <dbReference type="ARBA" id="ARBA00022801"/>
    </source>
</evidence>
<evidence type="ECO:0000256" key="9">
    <source>
        <dbReference type="SAM" id="MobiDB-lite"/>
    </source>
</evidence>